<evidence type="ECO:0000313" key="3">
    <source>
        <dbReference type="EMBL" id="KAF2500199.1"/>
    </source>
</evidence>
<dbReference type="Gene3D" id="3.40.390.10">
    <property type="entry name" value="Collagenase (Catalytic Domain)"/>
    <property type="match status" value="1"/>
</dbReference>
<dbReference type="GO" id="GO:0008237">
    <property type="term" value="F:metallopeptidase activity"/>
    <property type="evidence" value="ECO:0007669"/>
    <property type="project" value="InterPro"/>
</dbReference>
<feature type="signal peptide" evidence="2">
    <location>
        <begin position="1"/>
        <end position="23"/>
    </location>
</feature>
<feature type="compositionally biased region" description="Low complexity" evidence="1">
    <location>
        <begin position="416"/>
        <end position="438"/>
    </location>
</feature>
<keyword evidence="2" id="KW-0732">Signal</keyword>
<dbReference type="Proteomes" id="UP000799750">
    <property type="component" value="Unassembled WGS sequence"/>
</dbReference>
<evidence type="ECO:0000256" key="2">
    <source>
        <dbReference type="SAM" id="SignalP"/>
    </source>
</evidence>
<gene>
    <name evidence="3" type="ORF">BU16DRAFT_601866</name>
</gene>
<keyword evidence="4" id="KW-1185">Reference proteome</keyword>
<dbReference type="EMBL" id="MU004183">
    <property type="protein sequence ID" value="KAF2500199.1"/>
    <property type="molecule type" value="Genomic_DNA"/>
</dbReference>
<reference evidence="3" key="1">
    <citation type="journal article" date="2020" name="Stud. Mycol.">
        <title>101 Dothideomycetes genomes: a test case for predicting lifestyles and emergence of pathogens.</title>
        <authorList>
            <person name="Haridas S."/>
            <person name="Albert R."/>
            <person name="Binder M."/>
            <person name="Bloem J."/>
            <person name="Labutti K."/>
            <person name="Salamov A."/>
            <person name="Andreopoulos B."/>
            <person name="Baker S."/>
            <person name="Barry K."/>
            <person name="Bills G."/>
            <person name="Bluhm B."/>
            <person name="Cannon C."/>
            <person name="Castanera R."/>
            <person name="Culley D."/>
            <person name="Daum C."/>
            <person name="Ezra D."/>
            <person name="Gonzalez J."/>
            <person name="Henrissat B."/>
            <person name="Kuo A."/>
            <person name="Liang C."/>
            <person name="Lipzen A."/>
            <person name="Lutzoni F."/>
            <person name="Magnuson J."/>
            <person name="Mondo S."/>
            <person name="Nolan M."/>
            <person name="Ohm R."/>
            <person name="Pangilinan J."/>
            <person name="Park H.-J."/>
            <person name="Ramirez L."/>
            <person name="Alfaro M."/>
            <person name="Sun H."/>
            <person name="Tritt A."/>
            <person name="Yoshinaga Y."/>
            <person name="Zwiers L.-H."/>
            <person name="Turgeon B."/>
            <person name="Goodwin S."/>
            <person name="Spatafora J."/>
            <person name="Crous P."/>
            <person name="Grigoriev I."/>
        </authorList>
    </citation>
    <scope>NUCLEOTIDE SEQUENCE</scope>
    <source>
        <strain evidence="3">CBS 269.34</strain>
    </source>
</reference>
<feature type="chain" id="PRO_5025671086" description="Lysine-specific metallo-endopeptidase domain-containing protein" evidence="2">
    <location>
        <begin position="24"/>
        <end position="498"/>
    </location>
</feature>
<evidence type="ECO:0008006" key="5">
    <source>
        <dbReference type="Google" id="ProtNLM"/>
    </source>
</evidence>
<proteinExistence type="predicted"/>
<accession>A0A6A6R6J2</accession>
<dbReference type="OrthoDB" id="3779999at2759"/>
<protein>
    <recommendedName>
        <fullName evidence="5">Lysine-specific metallo-endopeptidase domain-containing protein</fullName>
    </recommendedName>
</protein>
<dbReference type="InterPro" id="IPR024079">
    <property type="entry name" value="MetalloPept_cat_dom_sf"/>
</dbReference>
<organism evidence="3 4">
    <name type="scientific">Lophium mytilinum</name>
    <dbReference type="NCBI Taxonomy" id="390894"/>
    <lineage>
        <taxon>Eukaryota</taxon>
        <taxon>Fungi</taxon>
        <taxon>Dikarya</taxon>
        <taxon>Ascomycota</taxon>
        <taxon>Pezizomycotina</taxon>
        <taxon>Dothideomycetes</taxon>
        <taxon>Pleosporomycetidae</taxon>
        <taxon>Mytilinidiales</taxon>
        <taxon>Mytilinidiaceae</taxon>
        <taxon>Lophium</taxon>
    </lineage>
</organism>
<feature type="region of interest" description="Disordered" evidence="1">
    <location>
        <begin position="397"/>
        <end position="438"/>
    </location>
</feature>
<sequence>MAFNLRYLAGAVVTLFMAAPICAYPTFILDESPEPLPVNLTARQDVEPSAIHYTGWQGCDGGQQDAIRGAWKELLMLGKANNHDIDWTSEAARDLLGSEHNNEEFQTEIQNILKNIVTWTDDGTFLSWQLEVRCDDYLRRSELSCPYIVKPEDETKCHSRCWQAITFRNANGQTEVARWIPRAAAYTTNHNAIEVATINWCPSFFNLPTCVDQAAKTIAAYPAGSQDRLDLNNYQCRGYVALHELFHIDSMSHRVAYAVNHVYDRNIRIKNPVTDQLITVQAYGPQYTRTLARWTIRTGWWVVTNADNLAQYCLAVWATSGAGDYPRYPQVKDIDRPVTSPSSFGVDNDNGIISLINDPTGATLGPLLNVAPEDAYDAFAAGELSCSDAGWDNSTTAPWVDPCNGDPDNTDIDLDSTPINSSPTTTPVPVSTPTSTSAPQPTDFNCNCGESGCSADSMPCCANGSCACHCGESGCDAGDPTCCANGSCAPLPARMRFM</sequence>
<evidence type="ECO:0000313" key="4">
    <source>
        <dbReference type="Proteomes" id="UP000799750"/>
    </source>
</evidence>
<dbReference type="AlphaFoldDB" id="A0A6A6R6J2"/>
<evidence type="ECO:0000256" key="1">
    <source>
        <dbReference type="SAM" id="MobiDB-lite"/>
    </source>
</evidence>
<name>A0A6A6R6J2_9PEZI</name>